<reference evidence="2 3" key="1">
    <citation type="submission" date="2017-12" db="EMBL/GenBank/DDBJ databases">
        <title>Comparative genomics of Botrytis spp.</title>
        <authorList>
            <person name="Valero-Jimenez C.A."/>
            <person name="Tapia P."/>
            <person name="Veloso J."/>
            <person name="Silva-Moreno E."/>
            <person name="Staats M."/>
            <person name="Valdes J.H."/>
            <person name="Van Kan J.A.L."/>
        </authorList>
    </citation>
    <scope>NUCLEOTIDE SEQUENCE [LARGE SCALE GENOMIC DNA]</scope>
    <source>
        <strain evidence="2 3">MUCL11595</strain>
    </source>
</reference>
<proteinExistence type="predicted"/>
<feature type="compositionally biased region" description="Basic and acidic residues" evidence="1">
    <location>
        <begin position="1"/>
        <end position="11"/>
    </location>
</feature>
<evidence type="ECO:0000313" key="2">
    <source>
        <dbReference type="EMBL" id="TGO64161.1"/>
    </source>
</evidence>
<organism evidence="2 3">
    <name type="scientific">Botryotinia convoluta</name>
    <dbReference type="NCBI Taxonomy" id="54673"/>
    <lineage>
        <taxon>Eukaryota</taxon>
        <taxon>Fungi</taxon>
        <taxon>Dikarya</taxon>
        <taxon>Ascomycota</taxon>
        <taxon>Pezizomycotina</taxon>
        <taxon>Leotiomycetes</taxon>
        <taxon>Helotiales</taxon>
        <taxon>Sclerotiniaceae</taxon>
        <taxon>Botryotinia</taxon>
    </lineage>
</organism>
<evidence type="ECO:0000313" key="3">
    <source>
        <dbReference type="Proteomes" id="UP000297527"/>
    </source>
</evidence>
<dbReference type="OrthoDB" id="10558096at2759"/>
<dbReference type="EMBL" id="PQXN01000008">
    <property type="protein sequence ID" value="TGO64161.1"/>
    <property type="molecule type" value="Genomic_DNA"/>
</dbReference>
<accession>A0A4Z1IRP1</accession>
<sequence>MGREANGDKRGNRGNRGNPKFTTSPHIYPAILSAVTLSVAPTRNWRTASTATQIYRNNIAAQEWSPSDFNSSD</sequence>
<dbReference type="AlphaFoldDB" id="A0A4Z1IRP1"/>
<protein>
    <submittedName>
        <fullName evidence="2">Uncharacterized protein</fullName>
    </submittedName>
</protein>
<keyword evidence="3" id="KW-1185">Reference proteome</keyword>
<dbReference type="Proteomes" id="UP000297527">
    <property type="component" value="Unassembled WGS sequence"/>
</dbReference>
<name>A0A4Z1IRP1_9HELO</name>
<comment type="caution">
    <text evidence="2">The sequence shown here is derived from an EMBL/GenBank/DDBJ whole genome shotgun (WGS) entry which is preliminary data.</text>
</comment>
<evidence type="ECO:0000256" key="1">
    <source>
        <dbReference type="SAM" id="MobiDB-lite"/>
    </source>
</evidence>
<feature type="region of interest" description="Disordered" evidence="1">
    <location>
        <begin position="1"/>
        <end position="25"/>
    </location>
</feature>
<gene>
    <name evidence="2" type="ORF">BCON_0008g00080</name>
</gene>